<dbReference type="Pfam" id="PF08872">
    <property type="entry name" value="KGK"/>
    <property type="match status" value="1"/>
</dbReference>
<evidence type="ECO:0000313" key="1">
    <source>
        <dbReference type="EMBL" id="MBD2251600.1"/>
    </source>
</evidence>
<dbReference type="EMBL" id="JACJQL010000011">
    <property type="protein sequence ID" value="MBD2251600.1"/>
    <property type="molecule type" value="Genomic_DNA"/>
</dbReference>
<reference evidence="1 2" key="1">
    <citation type="journal article" date="2020" name="ISME J.">
        <title>Comparative genomics reveals insights into cyanobacterial evolution and habitat adaptation.</title>
        <authorList>
            <person name="Chen M.Y."/>
            <person name="Teng W.K."/>
            <person name="Zhao L."/>
            <person name="Hu C.X."/>
            <person name="Zhou Y.K."/>
            <person name="Han B.P."/>
            <person name="Song L.R."/>
            <person name="Shu W.S."/>
        </authorList>
    </citation>
    <scope>NUCLEOTIDE SEQUENCE [LARGE SCALE GENOMIC DNA]</scope>
    <source>
        <strain evidence="1 2">FACHB-3921</strain>
    </source>
</reference>
<protein>
    <submittedName>
        <fullName evidence="1">KGK domain-containing protein</fullName>
    </submittedName>
</protein>
<keyword evidence="2" id="KW-1185">Reference proteome</keyword>
<comment type="caution">
    <text evidence="1">The sequence shown here is derived from an EMBL/GenBank/DDBJ whole genome shotgun (WGS) entry which is preliminary data.</text>
</comment>
<sequence>MNNKIILLDSDDVILIGTDTFQVRKLKQVIEGDIKTKWNKGTYNQVTKKPDSYVCDLLRNISLGDNQYIPIKEIEYKLSIQCQVLKIGSKGWETGQIKINISVNPDLKKPEYNVNLEFFLNENIEPPSPLDDLRQIIQSQ</sequence>
<accession>A0ABR8BCD0</accession>
<gene>
    <name evidence="1" type="ORF">H6G14_09800</name>
</gene>
<dbReference type="Proteomes" id="UP000621307">
    <property type="component" value="Unassembled WGS sequence"/>
</dbReference>
<dbReference type="RefSeq" id="WP_190567268.1">
    <property type="nucleotide sequence ID" value="NZ_JACJQL010000011.1"/>
</dbReference>
<name>A0ABR8BCD0_9NOSO</name>
<proteinExistence type="predicted"/>
<dbReference type="InterPro" id="IPR014971">
    <property type="entry name" value="KGK"/>
</dbReference>
<organism evidence="1 2">
    <name type="scientific">Nostoc parmelioides FACHB-3921</name>
    <dbReference type="NCBI Taxonomy" id="2692909"/>
    <lineage>
        <taxon>Bacteria</taxon>
        <taxon>Bacillati</taxon>
        <taxon>Cyanobacteriota</taxon>
        <taxon>Cyanophyceae</taxon>
        <taxon>Nostocales</taxon>
        <taxon>Nostocaceae</taxon>
        <taxon>Nostoc</taxon>
    </lineage>
</organism>
<evidence type="ECO:0000313" key="2">
    <source>
        <dbReference type="Proteomes" id="UP000621307"/>
    </source>
</evidence>